<reference evidence="1" key="1">
    <citation type="submission" date="2014-09" db="EMBL/GenBank/DDBJ databases">
        <authorList>
            <person name="Magalhaes I.L.F."/>
            <person name="Oliveira U."/>
            <person name="Santos F.R."/>
            <person name="Vidigal T.H.D.A."/>
            <person name="Brescovit A.D."/>
            <person name="Santos A.J."/>
        </authorList>
    </citation>
    <scope>NUCLEOTIDE SEQUENCE</scope>
    <source>
        <tissue evidence="1">Shoot tissue taken approximately 20 cm above the soil surface</tissue>
    </source>
</reference>
<sequence>MEHQSVNLCIHRTIQISAYSLLQPLVTRYLISFRFPNVTSIYSNLLLNHSPIADGCNSLANLAADNALPNTNRSRYSSKKILRQLISSQMQIDLDIQGEKEILLQLKYVRRRIK</sequence>
<name>A0A0A8ZS95_ARUDO</name>
<organism evidence="1">
    <name type="scientific">Arundo donax</name>
    <name type="common">Giant reed</name>
    <name type="synonym">Donax arundinaceus</name>
    <dbReference type="NCBI Taxonomy" id="35708"/>
    <lineage>
        <taxon>Eukaryota</taxon>
        <taxon>Viridiplantae</taxon>
        <taxon>Streptophyta</taxon>
        <taxon>Embryophyta</taxon>
        <taxon>Tracheophyta</taxon>
        <taxon>Spermatophyta</taxon>
        <taxon>Magnoliopsida</taxon>
        <taxon>Liliopsida</taxon>
        <taxon>Poales</taxon>
        <taxon>Poaceae</taxon>
        <taxon>PACMAD clade</taxon>
        <taxon>Arundinoideae</taxon>
        <taxon>Arundineae</taxon>
        <taxon>Arundo</taxon>
    </lineage>
</organism>
<reference evidence="1" key="2">
    <citation type="journal article" date="2015" name="Data Brief">
        <title>Shoot transcriptome of the giant reed, Arundo donax.</title>
        <authorList>
            <person name="Barrero R.A."/>
            <person name="Guerrero F.D."/>
            <person name="Moolhuijzen P."/>
            <person name="Goolsby J.A."/>
            <person name="Tidwell J."/>
            <person name="Bellgard S.E."/>
            <person name="Bellgard M.I."/>
        </authorList>
    </citation>
    <scope>NUCLEOTIDE SEQUENCE</scope>
    <source>
        <tissue evidence="1">Shoot tissue taken approximately 20 cm above the soil surface</tissue>
    </source>
</reference>
<dbReference type="EMBL" id="GBRH01255591">
    <property type="protein sequence ID" value="JAD42304.1"/>
    <property type="molecule type" value="Transcribed_RNA"/>
</dbReference>
<dbReference type="AlphaFoldDB" id="A0A0A8ZS95"/>
<protein>
    <submittedName>
        <fullName evidence="1">Uncharacterized protein</fullName>
    </submittedName>
</protein>
<accession>A0A0A8ZS95</accession>
<proteinExistence type="predicted"/>
<evidence type="ECO:0000313" key="1">
    <source>
        <dbReference type="EMBL" id="JAD42304.1"/>
    </source>
</evidence>